<dbReference type="AlphaFoldDB" id="A0AAV2KRY5"/>
<dbReference type="GO" id="GO:0030837">
    <property type="term" value="P:negative regulation of actin filament polymerization"/>
    <property type="evidence" value="ECO:0007669"/>
    <property type="project" value="InterPro"/>
</dbReference>
<dbReference type="EMBL" id="OZ035824">
    <property type="protein sequence ID" value="CAL1592742.1"/>
    <property type="molecule type" value="Genomic_DNA"/>
</dbReference>
<dbReference type="GO" id="GO:0005737">
    <property type="term" value="C:cytoplasm"/>
    <property type="evidence" value="ECO:0007669"/>
    <property type="project" value="TreeGrafter"/>
</dbReference>
<dbReference type="InterPro" id="IPR021939">
    <property type="entry name" value="KN_motif"/>
</dbReference>
<accession>A0AAV2KRY5</accession>
<protein>
    <submittedName>
        <fullName evidence="4">Uncharacterized protein</fullName>
    </submittedName>
</protein>
<sequence>MDKKSANGVQTKSSEAGVQRKQLPYSVETPYGFHLDLDFLKYVDDIEKGNTIKRETETEPYERVDQGTDTEKICIEVCLPQPPAESKEIGVEIGGVQEERANHRKKEAKRSHFEGDPVKQPSVAVQEKARVRVGTVERHNVKGQAILLRRQPP</sequence>
<feature type="compositionally biased region" description="Polar residues" evidence="3">
    <location>
        <begin position="7"/>
        <end position="16"/>
    </location>
</feature>
<dbReference type="PANTHER" id="PTHR24168">
    <property type="entry name" value="KN MOTIF AND ANKYRIN REPEAT DOMAIN-CONTAINING"/>
    <property type="match status" value="1"/>
</dbReference>
<reference evidence="4 5" key="1">
    <citation type="submission" date="2024-04" db="EMBL/GenBank/DDBJ databases">
        <authorList>
            <person name="Waldvogel A.-M."/>
            <person name="Schoenle A."/>
        </authorList>
    </citation>
    <scope>NUCLEOTIDE SEQUENCE [LARGE SCALE GENOMIC DNA]</scope>
</reference>
<proteinExistence type="predicted"/>
<evidence type="ECO:0000256" key="2">
    <source>
        <dbReference type="ARBA" id="ARBA00023043"/>
    </source>
</evidence>
<evidence type="ECO:0000313" key="4">
    <source>
        <dbReference type="EMBL" id="CAL1592742.1"/>
    </source>
</evidence>
<evidence type="ECO:0000313" key="5">
    <source>
        <dbReference type="Proteomes" id="UP001497482"/>
    </source>
</evidence>
<evidence type="ECO:0000256" key="3">
    <source>
        <dbReference type="SAM" id="MobiDB-lite"/>
    </source>
</evidence>
<dbReference type="PANTHER" id="PTHR24168:SF24">
    <property type="entry name" value="KN MOTIF AND ANKYRIN REPEAT DOMAIN-CONTAINING PROTEIN 4"/>
    <property type="match status" value="1"/>
</dbReference>
<organism evidence="4 5">
    <name type="scientific">Knipowitschia caucasica</name>
    <name type="common">Caucasian dwarf goby</name>
    <name type="synonym">Pomatoschistus caucasicus</name>
    <dbReference type="NCBI Taxonomy" id="637954"/>
    <lineage>
        <taxon>Eukaryota</taxon>
        <taxon>Metazoa</taxon>
        <taxon>Chordata</taxon>
        <taxon>Craniata</taxon>
        <taxon>Vertebrata</taxon>
        <taxon>Euteleostomi</taxon>
        <taxon>Actinopterygii</taxon>
        <taxon>Neopterygii</taxon>
        <taxon>Teleostei</taxon>
        <taxon>Neoteleostei</taxon>
        <taxon>Acanthomorphata</taxon>
        <taxon>Gobiaria</taxon>
        <taxon>Gobiiformes</taxon>
        <taxon>Gobioidei</taxon>
        <taxon>Gobiidae</taxon>
        <taxon>Gobiinae</taxon>
        <taxon>Knipowitschia</taxon>
    </lineage>
</organism>
<keyword evidence="2" id="KW-0040">ANK repeat</keyword>
<dbReference type="Proteomes" id="UP001497482">
    <property type="component" value="Chromosome 2"/>
</dbReference>
<dbReference type="Pfam" id="PF12075">
    <property type="entry name" value="KN_motif"/>
    <property type="match status" value="1"/>
</dbReference>
<keyword evidence="1" id="KW-0677">Repeat</keyword>
<keyword evidence="5" id="KW-1185">Reference proteome</keyword>
<gene>
    <name evidence="4" type="ORF">KC01_LOCUS21954</name>
</gene>
<dbReference type="GO" id="GO:0005856">
    <property type="term" value="C:cytoskeleton"/>
    <property type="evidence" value="ECO:0007669"/>
    <property type="project" value="TreeGrafter"/>
</dbReference>
<name>A0AAV2KRY5_KNICA</name>
<evidence type="ECO:0000256" key="1">
    <source>
        <dbReference type="ARBA" id="ARBA00022737"/>
    </source>
</evidence>
<feature type="region of interest" description="Disordered" evidence="3">
    <location>
        <begin position="100"/>
        <end position="125"/>
    </location>
</feature>
<feature type="region of interest" description="Disordered" evidence="3">
    <location>
        <begin position="1"/>
        <end position="21"/>
    </location>
</feature>
<dbReference type="InterPro" id="IPR047184">
    <property type="entry name" value="KANK1-4"/>
</dbReference>